<dbReference type="EMBL" id="JBFOCI010000002">
    <property type="protein sequence ID" value="MEW9805911.1"/>
    <property type="molecule type" value="Genomic_DNA"/>
</dbReference>
<keyword evidence="3" id="KW-1185">Reference proteome</keyword>
<keyword evidence="1" id="KW-0812">Transmembrane</keyword>
<name>A0ABV3QXW5_9HYPH</name>
<keyword evidence="1" id="KW-1133">Transmembrane helix</keyword>
<comment type="caution">
    <text evidence="2">The sequence shown here is derived from an EMBL/GenBank/DDBJ whole genome shotgun (WGS) entry which is preliminary data.</text>
</comment>
<organism evidence="2 3">
    <name type="scientific">Mesorhizobium marinum</name>
    <dbReference type="NCBI Taxonomy" id="3228790"/>
    <lineage>
        <taxon>Bacteria</taxon>
        <taxon>Pseudomonadati</taxon>
        <taxon>Pseudomonadota</taxon>
        <taxon>Alphaproteobacteria</taxon>
        <taxon>Hyphomicrobiales</taxon>
        <taxon>Phyllobacteriaceae</taxon>
        <taxon>Mesorhizobium</taxon>
    </lineage>
</organism>
<evidence type="ECO:0008006" key="4">
    <source>
        <dbReference type="Google" id="ProtNLM"/>
    </source>
</evidence>
<evidence type="ECO:0000313" key="2">
    <source>
        <dbReference type="EMBL" id="MEW9805911.1"/>
    </source>
</evidence>
<evidence type="ECO:0000313" key="3">
    <source>
        <dbReference type="Proteomes" id="UP001556196"/>
    </source>
</evidence>
<reference evidence="2 3" key="1">
    <citation type="submission" date="2024-06" db="EMBL/GenBank/DDBJ databases">
        <authorList>
            <person name="Tuo L."/>
        </authorList>
    </citation>
    <scope>NUCLEOTIDE SEQUENCE [LARGE SCALE GENOMIC DNA]</scope>
    <source>
        <strain evidence="2 3">ZMM04-5</strain>
    </source>
</reference>
<dbReference type="RefSeq" id="WP_367722988.1">
    <property type="nucleotide sequence ID" value="NZ_JBFOCH010000078.1"/>
</dbReference>
<dbReference type="Proteomes" id="UP001556196">
    <property type="component" value="Unassembled WGS sequence"/>
</dbReference>
<sequence>MNGKRDADDRAESRRILDRVSQEAESGGRSAIDRAATRARDHLSASDVDRGDWAEYWGTRIGRTIGAVFLVGLIAWLVLYLADGR</sequence>
<feature type="transmembrane region" description="Helical" evidence="1">
    <location>
        <begin position="61"/>
        <end position="82"/>
    </location>
</feature>
<proteinExistence type="predicted"/>
<evidence type="ECO:0000256" key="1">
    <source>
        <dbReference type="SAM" id="Phobius"/>
    </source>
</evidence>
<protein>
    <recommendedName>
        <fullName evidence="4">DUF3618 domain-containing protein</fullName>
    </recommendedName>
</protein>
<accession>A0ABV3QXW5</accession>
<keyword evidence="1" id="KW-0472">Membrane</keyword>
<gene>
    <name evidence="2" type="ORF">ABUE31_07950</name>
</gene>